<dbReference type="Pfam" id="PF00145">
    <property type="entry name" value="DNA_methylase"/>
    <property type="match status" value="1"/>
</dbReference>
<keyword evidence="7" id="KW-1185">Reference proteome</keyword>
<accession>A0AAE4MIT4</accession>
<organism evidence="6 7">
    <name type="scientific">Methanorbis rubei</name>
    <dbReference type="NCBI Taxonomy" id="3028300"/>
    <lineage>
        <taxon>Archaea</taxon>
        <taxon>Methanobacteriati</taxon>
        <taxon>Methanobacteriota</taxon>
        <taxon>Stenosarchaea group</taxon>
        <taxon>Methanomicrobia</taxon>
        <taxon>Methanomicrobiales</taxon>
        <taxon>Methanocorpusculaceae</taxon>
        <taxon>Methanorbis</taxon>
    </lineage>
</organism>
<dbReference type="GO" id="GO:0003677">
    <property type="term" value="F:DNA binding"/>
    <property type="evidence" value="ECO:0007669"/>
    <property type="project" value="TreeGrafter"/>
</dbReference>
<dbReference type="PRINTS" id="PR00105">
    <property type="entry name" value="C5METTRFRASE"/>
</dbReference>
<reference evidence="6 7" key="1">
    <citation type="submission" date="2023-06" db="EMBL/GenBank/DDBJ databases">
        <title>Genome sequence of Methancorpusculaceae sp. Cs1.</title>
        <authorList>
            <person name="Protasov E."/>
            <person name="Platt K."/>
            <person name="Poehlein A."/>
            <person name="Daniel R."/>
            <person name="Brune A."/>
        </authorList>
    </citation>
    <scope>NUCLEOTIDE SEQUENCE [LARGE SCALE GENOMIC DNA]</scope>
    <source>
        <strain evidence="6 7">Cs1</strain>
    </source>
</reference>
<dbReference type="GO" id="GO:0044027">
    <property type="term" value="P:negative regulation of gene expression via chromosomal CpG island methylation"/>
    <property type="evidence" value="ECO:0007669"/>
    <property type="project" value="TreeGrafter"/>
</dbReference>
<dbReference type="NCBIfam" id="TIGR00675">
    <property type="entry name" value="dcm"/>
    <property type="match status" value="1"/>
</dbReference>
<dbReference type="EMBL" id="JAWDKB010000006">
    <property type="protein sequence ID" value="MDV0444193.1"/>
    <property type="molecule type" value="Genomic_DNA"/>
</dbReference>
<dbReference type="EC" id="2.1.1.37" evidence="1"/>
<dbReference type="RefSeq" id="WP_338096693.1">
    <property type="nucleotide sequence ID" value="NZ_JAWDKB010000006.1"/>
</dbReference>
<dbReference type="GO" id="GO:0003886">
    <property type="term" value="F:DNA (cytosine-5-)-methyltransferase activity"/>
    <property type="evidence" value="ECO:0007669"/>
    <property type="project" value="UniProtKB-EC"/>
</dbReference>
<dbReference type="GO" id="GO:0032259">
    <property type="term" value="P:methylation"/>
    <property type="evidence" value="ECO:0007669"/>
    <property type="project" value="UniProtKB-KW"/>
</dbReference>
<comment type="caution">
    <text evidence="6">The sequence shown here is derived from an EMBL/GenBank/DDBJ whole genome shotgun (WGS) entry which is preliminary data.</text>
</comment>
<evidence type="ECO:0000313" key="6">
    <source>
        <dbReference type="EMBL" id="MDV0444193.1"/>
    </source>
</evidence>
<dbReference type="PANTHER" id="PTHR10629:SF52">
    <property type="entry name" value="DNA (CYTOSINE-5)-METHYLTRANSFERASE 1"/>
    <property type="match status" value="1"/>
</dbReference>
<proteinExistence type="inferred from homology"/>
<evidence type="ECO:0000313" key="7">
    <source>
        <dbReference type="Proteomes" id="UP001283212"/>
    </source>
</evidence>
<evidence type="ECO:0000256" key="3">
    <source>
        <dbReference type="ARBA" id="ARBA00022679"/>
    </source>
</evidence>
<dbReference type="PROSITE" id="PS51679">
    <property type="entry name" value="SAM_MT_C5"/>
    <property type="match status" value="1"/>
</dbReference>
<dbReference type="PANTHER" id="PTHR10629">
    <property type="entry name" value="CYTOSINE-SPECIFIC METHYLTRANSFERASE"/>
    <property type="match status" value="1"/>
</dbReference>
<protein>
    <recommendedName>
        <fullName evidence="1">DNA (cytosine-5-)-methyltransferase</fullName>
        <ecNumber evidence="1">2.1.1.37</ecNumber>
    </recommendedName>
</protein>
<keyword evidence="4" id="KW-0949">S-adenosyl-L-methionine</keyword>
<dbReference type="Gene3D" id="3.40.50.150">
    <property type="entry name" value="Vaccinia Virus protein VP39"/>
    <property type="match status" value="1"/>
</dbReference>
<gene>
    <name evidence="6" type="primary">ydiO</name>
    <name evidence="6" type="ORF">McpCs1_15900</name>
</gene>
<evidence type="ECO:0000256" key="4">
    <source>
        <dbReference type="ARBA" id="ARBA00022691"/>
    </source>
</evidence>
<dbReference type="Proteomes" id="UP001283212">
    <property type="component" value="Unassembled WGS sequence"/>
</dbReference>
<comment type="similarity">
    <text evidence="5">Belongs to the class I-like SAM-binding methyltransferase superfamily. C5-methyltransferase family.</text>
</comment>
<dbReference type="InterPro" id="IPR001525">
    <property type="entry name" value="C5_MeTfrase"/>
</dbReference>
<dbReference type="SUPFAM" id="SSF53335">
    <property type="entry name" value="S-adenosyl-L-methionine-dependent methyltransferases"/>
    <property type="match status" value="1"/>
</dbReference>
<keyword evidence="2 6" id="KW-0489">Methyltransferase</keyword>
<dbReference type="InterPro" id="IPR050390">
    <property type="entry name" value="C5-Methyltransferase"/>
</dbReference>
<evidence type="ECO:0000256" key="5">
    <source>
        <dbReference type="RuleBase" id="RU000416"/>
    </source>
</evidence>
<keyword evidence="3 6" id="KW-0808">Transferase</keyword>
<evidence type="ECO:0000256" key="2">
    <source>
        <dbReference type="ARBA" id="ARBA00022603"/>
    </source>
</evidence>
<evidence type="ECO:0000256" key="1">
    <source>
        <dbReference type="ARBA" id="ARBA00011975"/>
    </source>
</evidence>
<dbReference type="AlphaFoldDB" id="A0AAE4MIT4"/>
<dbReference type="InterPro" id="IPR029063">
    <property type="entry name" value="SAM-dependent_MTases_sf"/>
</dbReference>
<name>A0AAE4MIT4_9EURY</name>
<sequence>MKKYNAIDLFAGCGGMSEGIKQAGFSVVAAVEINKNAASVYKLNHLETNVFECDIRTLDSNKIRELLHGEPLHLLAGCPPCQGFSSVRCKNKREAVVDGRNNLIDEFLRLIVDLHPQCIMLENVPGIIKYERFLHFYDELIKIGYNISHLIVDFSKYGVPQRRKRLVLLGALGDALEIDTVERKKCTVREAIGKLEKTSNTKDDMHKMLPNHSNRIKKMISVIPKEGGSQKDLPEIYRLNCHKKSNIGFSDVYGRMKWDDVAPTITGGCLNPSKGRFLHPEEDRCISAREASLLQTFPYDYIFPTNIPKESIASMIGNALPPLFSQIQCTVIYNYLLTKGEGAYAR</sequence>
<dbReference type="Gene3D" id="3.90.120.10">
    <property type="entry name" value="DNA Methylase, subunit A, domain 2"/>
    <property type="match status" value="1"/>
</dbReference>